<evidence type="ECO:0000313" key="2">
    <source>
        <dbReference type="Proteomes" id="UP000199046"/>
    </source>
</evidence>
<dbReference type="Proteomes" id="UP000199046">
    <property type="component" value="Unassembled WGS sequence"/>
</dbReference>
<dbReference type="OrthoDB" id="6397696at2"/>
<keyword evidence="2" id="KW-1185">Reference proteome</keyword>
<accession>A0A1I1FZE6</accession>
<dbReference type="RefSeq" id="WP_139215233.1">
    <property type="nucleotide sequence ID" value="NZ_FOLY01000001.1"/>
</dbReference>
<evidence type="ECO:0008006" key="3">
    <source>
        <dbReference type="Google" id="ProtNLM"/>
    </source>
</evidence>
<dbReference type="STRING" id="402385.SAMN05421848_0280"/>
<name>A0A1I1FZE6_9GAMM</name>
<dbReference type="Gene3D" id="1.25.40.10">
    <property type="entry name" value="Tetratricopeptide repeat domain"/>
    <property type="match status" value="1"/>
</dbReference>
<protein>
    <recommendedName>
        <fullName evidence="3">Tetratricopeptide repeat-containing protein</fullName>
    </recommendedName>
</protein>
<dbReference type="SUPFAM" id="SSF48452">
    <property type="entry name" value="TPR-like"/>
    <property type="match status" value="2"/>
</dbReference>
<dbReference type="AlphaFoldDB" id="A0A1I1FZE6"/>
<organism evidence="1 2">
    <name type="scientific">Kushneria avicenniae</name>
    <dbReference type="NCBI Taxonomy" id="402385"/>
    <lineage>
        <taxon>Bacteria</taxon>
        <taxon>Pseudomonadati</taxon>
        <taxon>Pseudomonadota</taxon>
        <taxon>Gammaproteobacteria</taxon>
        <taxon>Oceanospirillales</taxon>
        <taxon>Halomonadaceae</taxon>
        <taxon>Kushneria</taxon>
    </lineage>
</organism>
<gene>
    <name evidence="1" type="ORF">SAMN05421848_0280</name>
</gene>
<reference evidence="2" key="1">
    <citation type="submission" date="2016-10" db="EMBL/GenBank/DDBJ databases">
        <authorList>
            <person name="Varghese N."/>
            <person name="Submissions S."/>
        </authorList>
    </citation>
    <scope>NUCLEOTIDE SEQUENCE [LARGE SCALE GENOMIC DNA]</scope>
    <source>
        <strain evidence="2">DSM 23439</strain>
    </source>
</reference>
<sequence>MFRHSHRRHGTHRQGPLKVLMAMGVGLAMLLGGEQRATAAGPALSQQSIDRLQGLERELSNGHYQQVVESARAHASSAGSSQGDQWARALYLQLAASAAQRMDQPGRAADLLYQARAIDTAPLSQRLQWLEQEARLRVQARQFEQAADLFDRWQGQASLGPKDLWLGARIHARLEQWDEALRWVRLARASDSSPSDKQLALAASVYQQSGQLEDASSVVEAQLAQDDSDPARWQQAAALYQRIGKPGRAAALWEAGWQRGILKGEDALLNRAKLHMAGGTPARAAEMLSEALDNGDIKDSDAHRRLLARAWAQTRDHQQALRAWQTVAERTNEAHDWYMLGDLAYGWGAWGQAEQGFAKARARGGDDPGQLLLMEGVAVYEQGRLDQAQQVFRQAEQFDGSAEQAGQWLALIDSDRSRPDLSSQVSMR</sequence>
<dbReference type="InterPro" id="IPR011990">
    <property type="entry name" value="TPR-like_helical_dom_sf"/>
</dbReference>
<proteinExistence type="predicted"/>
<evidence type="ECO:0000313" key="1">
    <source>
        <dbReference type="EMBL" id="SFC02978.1"/>
    </source>
</evidence>
<dbReference type="EMBL" id="FOLY01000001">
    <property type="protein sequence ID" value="SFC02978.1"/>
    <property type="molecule type" value="Genomic_DNA"/>
</dbReference>